<proteinExistence type="predicted"/>
<evidence type="ECO:0000313" key="2">
    <source>
        <dbReference type="Proteomes" id="UP000003763"/>
    </source>
</evidence>
<dbReference type="HOGENOM" id="CLU_2536564_0_0_9"/>
<protein>
    <submittedName>
        <fullName evidence="1">Uncharacterized protein</fullName>
    </submittedName>
</protein>
<dbReference type="EMBL" id="ADLJ01000007">
    <property type="protein sequence ID" value="EHF00048.1"/>
    <property type="molecule type" value="Genomic_DNA"/>
</dbReference>
<name>G5HET9_9FIRM</name>
<organism evidence="1 2">
    <name type="scientific">[Clostridium] citroniae WAL-17108</name>
    <dbReference type="NCBI Taxonomy" id="742733"/>
    <lineage>
        <taxon>Bacteria</taxon>
        <taxon>Bacillati</taxon>
        <taxon>Bacillota</taxon>
        <taxon>Clostridia</taxon>
        <taxon>Lachnospirales</taxon>
        <taxon>Lachnospiraceae</taxon>
        <taxon>Enterocloster</taxon>
    </lineage>
</organism>
<dbReference type="RefSeq" id="WP_007859722.1">
    <property type="nucleotide sequence ID" value="NZ_JH376420.1"/>
</dbReference>
<gene>
    <name evidence="1" type="ORF">HMPREF9469_00962</name>
</gene>
<comment type="caution">
    <text evidence="1">The sequence shown here is derived from an EMBL/GenBank/DDBJ whole genome shotgun (WGS) entry which is preliminary data.</text>
</comment>
<dbReference type="Proteomes" id="UP000003763">
    <property type="component" value="Unassembled WGS sequence"/>
</dbReference>
<accession>G5HET9</accession>
<dbReference type="AlphaFoldDB" id="G5HET9"/>
<sequence length="83" mass="9386">MTNNNLSKDFIALLTELFEGLIKKAKFPVVVSCKIISKTGDNKYLVKRNGNTHLVRGRGTYPPDSIVEVMLPDGEWNRAFIVY</sequence>
<reference evidence="1 2" key="1">
    <citation type="submission" date="2011-08" db="EMBL/GenBank/DDBJ databases">
        <title>The Genome Sequence of Clostridium citroniae WAL-17108.</title>
        <authorList>
            <consortium name="The Broad Institute Genome Sequencing Platform"/>
            <person name="Earl A."/>
            <person name="Ward D."/>
            <person name="Feldgarden M."/>
            <person name="Gevers D."/>
            <person name="Finegold S.M."/>
            <person name="Summanen P.H."/>
            <person name="Molitoris D.R."/>
            <person name="Vaisanen M.L."/>
            <person name="Daigneault M."/>
            <person name="Allen-Vercoe E."/>
            <person name="Young S.K."/>
            <person name="Zeng Q."/>
            <person name="Gargeya S."/>
            <person name="Fitzgerald M."/>
            <person name="Haas B."/>
            <person name="Abouelleil A."/>
            <person name="Alvarado L."/>
            <person name="Arachchi H.M."/>
            <person name="Berlin A."/>
            <person name="Brown A."/>
            <person name="Chapman S.B."/>
            <person name="Chen Z."/>
            <person name="Dunbar C."/>
            <person name="Freedman E."/>
            <person name="Gearin G."/>
            <person name="Gellesch M."/>
            <person name="Goldberg J."/>
            <person name="Griggs A."/>
            <person name="Gujja S."/>
            <person name="Heiman D."/>
            <person name="Howarth C."/>
            <person name="Larson L."/>
            <person name="Lui A."/>
            <person name="MacDonald P.J.P."/>
            <person name="Montmayeur A."/>
            <person name="Murphy C."/>
            <person name="Neiman D."/>
            <person name="Pearson M."/>
            <person name="Priest M."/>
            <person name="Roberts A."/>
            <person name="Saif S."/>
            <person name="Shea T."/>
            <person name="Shenoy N."/>
            <person name="Sisk P."/>
            <person name="Stolte C."/>
            <person name="Sykes S."/>
            <person name="Wortman J."/>
            <person name="Nusbaum C."/>
            <person name="Birren B."/>
        </authorList>
    </citation>
    <scope>NUCLEOTIDE SEQUENCE [LARGE SCALE GENOMIC DNA]</scope>
    <source>
        <strain evidence="1 2">WAL-17108</strain>
    </source>
</reference>
<evidence type="ECO:0000313" key="1">
    <source>
        <dbReference type="EMBL" id="EHF00048.1"/>
    </source>
</evidence>